<reference evidence="1 2" key="1">
    <citation type="submission" date="2020-04" db="EMBL/GenBank/DDBJ databases">
        <authorList>
            <person name="Klaysubun C."/>
            <person name="Duangmal K."/>
            <person name="Lipun K."/>
        </authorList>
    </citation>
    <scope>NUCLEOTIDE SEQUENCE [LARGE SCALE GENOMIC DNA]</scope>
    <source>
        <strain evidence="1 2">JCM 11839</strain>
    </source>
</reference>
<dbReference type="RefSeq" id="WP_169394961.1">
    <property type="nucleotide sequence ID" value="NZ_BAAAJH010000006.1"/>
</dbReference>
<accession>A0ABX1RA37</accession>
<evidence type="ECO:0008006" key="3">
    <source>
        <dbReference type="Google" id="ProtNLM"/>
    </source>
</evidence>
<sequence length="325" mass="34901">MPYAGASGPVGGLLPEPAPLGLGLQHEHGRSVSVTHHGAQLLRYVTHPWDPQLESPRPYVHPLRTLSGQLVSLYRPHDHVWHKGLGFALPNVGEHNFWGGPTYTRGPGYRQSDNDGSMRHRSFDVLHADADSATIGHVLDWVTAAGETAIVEHRRIDVTVAAGANAWVLTWSTRLTNVSGGALPIGSPATEGREGAGYAGLFWRGPRSWTGGTVLAPGRSGDDDLNGVHGPWLGFTGRHDEGGDASTLVFVDAEDNLRHPTPWFVRSGLYACLCPAPFGETEYVLDDDAELHLRYAVVVADGEHDPDGAAHLAALGAKSLTQRSR</sequence>
<proteinExistence type="predicted"/>
<keyword evidence="2" id="KW-1185">Reference proteome</keyword>
<dbReference type="InterPro" id="IPR029475">
    <property type="entry name" value="DUF6807"/>
</dbReference>
<gene>
    <name evidence="1" type="ORF">HF577_07185</name>
</gene>
<dbReference type="Pfam" id="PF14100">
    <property type="entry name" value="DUF6807"/>
    <property type="match status" value="1"/>
</dbReference>
<protein>
    <recommendedName>
        <fullName evidence="3">Methane monooxygenase PmoA-like</fullName>
    </recommendedName>
</protein>
<evidence type="ECO:0000313" key="2">
    <source>
        <dbReference type="Proteomes" id="UP001296706"/>
    </source>
</evidence>
<dbReference type="EMBL" id="JAAXKY010000015">
    <property type="protein sequence ID" value="NMH76882.1"/>
    <property type="molecule type" value="Genomic_DNA"/>
</dbReference>
<evidence type="ECO:0000313" key="1">
    <source>
        <dbReference type="EMBL" id="NMH76882.1"/>
    </source>
</evidence>
<name>A0ABX1RA37_9PSEU</name>
<organism evidence="1 2">
    <name type="scientific">Pseudonocardia xinjiangensis</name>
    <dbReference type="NCBI Taxonomy" id="75289"/>
    <lineage>
        <taxon>Bacteria</taxon>
        <taxon>Bacillati</taxon>
        <taxon>Actinomycetota</taxon>
        <taxon>Actinomycetes</taxon>
        <taxon>Pseudonocardiales</taxon>
        <taxon>Pseudonocardiaceae</taxon>
        <taxon>Pseudonocardia</taxon>
    </lineage>
</organism>
<dbReference type="Proteomes" id="UP001296706">
    <property type="component" value="Unassembled WGS sequence"/>
</dbReference>
<comment type="caution">
    <text evidence="1">The sequence shown here is derived from an EMBL/GenBank/DDBJ whole genome shotgun (WGS) entry which is preliminary data.</text>
</comment>